<dbReference type="InterPro" id="IPR002758">
    <property type="entry name" value="Cation_antiport_E"/>
</dbReference>
<protein>
    <recommendedName>
        <fullName evidence="9">Na+/H+ antiporter subunit E</fullName>
    </recommendedName>
</protein>
<evidence type="ECO:0000256" key="6">
    <source>
        <dbReference type="ARBA" id="ARBA00023136"/>
    </source>
</evidence>
<evidence type="ECO:0000256" key="2">
    <source>
        <dbReference type="ARBA" id="ARBA00006228"/>
    </source>
</evidence>
<dbReference type="PANTHER" id="PTHR34584:SF1">
    <property type="entry name" value="NA(+)_H(+) ANTIPORTER SUBUNIT E1"/>
    <property type="match status" value="1"/>
</dbReference>
<dbReference type="Proteomes" id="UP000070250">
    <property type="component" value="Chromosome"/>
</dbReference>
<evidence type="ECO:0000256" key="5">
    <source>
        <dbReference type="ARBA" id="ARBA00022989"/>
    </source>
</evidence>
<dbReference type="GO" id="GO:0008324">
    <property type="term" value="F:monoatomic cation transmembrane transporter activity"/>
    <property type="evidence" value="ECO:0007669"/>
    <property type="project" value="InterPro"/>
</dbReference>
<organism evidence="7 8">
    <name type="scientific">Steroidobacter denitrificans</name>
    <dbReference type="NCBI Taxonomy" id="465721"/>
    <lineage>
        <taxon>Bacteria</taxon>
        <taxon>Pseudomonadati</taxon>
        <taxon>Pseudomonadota</taxon>
        <taxon>Gammaproteobacteria</taxon>
        <taxon>Steroidobacterales</taxon>
        <taxon>Steroidobacteraceae</taxon>
        <taxon>Steroidobacter</taxon>
    </lineage>
</organism>
<keyword evidence="5" id="KW-1133">Transmembrane helix</keyword>
<dbReference type="Pfam" id="PF01899">
    <property type="entry name" value="MNHE"/>
    <property type="match status" value="1"/>
</dbReference>
<dbReference type="PIRSF" id="PIRSF019239">
    <property type="entry name" value="MrpE"/>
    <property type="match status" value="1"/>
</dbReference>
<accession>A0A127F663</accession>
<dbReference type="RefSeq" id="WP_066918328.1">
    <property type="nucleotide sequence ID" value="NZ_CP011971.1"/>
</dbReference>
<name>A0A127F663_STEDE</name>
<keyword evidence="6" id="KW-0472">Membrane</keyword>
<evidence type="ECO:0008006" key="9">
    <source>
        <dbReference type="Google" id="ProtNLM"/>
    </source>
</evidence>
<dbReference type="EMBL" id="CP011971">
    <property type="protein sequence ID" value="AMN45936.1"/>
    <property type="molecule type" value="Genomic_DNA"/>
</dbReference>
<keyword evidence="4" id="KW-0812">Transmembrane</keyword>
<evidence type="ECO:0000256" key="4">
    <source>
        <dbReference type="ARBA" id="ARBA00022692"/>
    </source>
</evidence>
<dbReference type="PANTHER" id="PTHR34584">
    <property type="entry name" value="NA(+)/H(+) ANTIPORTER SUBUNIT E1"/>
    <property type="match status" value="1"/>
</dbReference>
<dbReference type="OrthoDB" id="9807187at2"/>
<evidence type="ECO:0000313" key="7">
    <source>
        <dbReference type="EMBL" id="AMN45936.1"/>
    </source>
</evidence>
<reference evidence="7 8" key="1">
    <citation type="submission" date="2015-06" db="EMBL/GenBank/DDBJ databases">
        <title>A Comprehensive Approach to Explore the Metabolic and Phylogenetic Diversity of Bacterial Steroid Degradation in the Environment: Testosterone as an Example.</title>
        <authorList>
            <person name="Yang F.-C."/>
            <person name="Chen Y.-L."/>
            <person name="Yu C.-P."/>
            <person name="Tang S.-L."/>
            <person name="Wang P.-H."/>
            <person name="Ismail W."/>
            <person name="Wang C.-H."/>
            <person name="Yang C.-Y."/>
            <person name="Chiang Y.-R."/>
        </authorList>
    </citation>
    <scope>NUCLEOTIDE SEQUENCE [LARGE SCALE GENOMIC DNA]</scope>
    <source>
        <strain evidence="7 8">DSM 18526</strain>
    </source>
</reference>
<sequence length="162" mass="18056">MKRRPPLMLIAVMFVIWLLLNNSVSPGHLVLGAILALLLGLAGMTMRPLQPRPRRLYLAVGLFFVVLIDIVRSNIGVGRIILGMVPPDQVRSGFLDIPLELTDPHGLAVLSTIVTSTPGTIWAAHDEENRILTLHVLDLKDEAGWIRTIKERYERPLIGIFQ</sequence>
<dbReference type="STRING" id="465721.ACG33_02175"/>
<evidence type="ECO:0000313" key="8">
    <source>
        <dbReference type="Proteomes" id="UP000070250"/>
    </source>
</evidence>
<proteinExistence type="inferred from homology"/>
<dbReference type="NCBIfam" id="NF006520">
    <property type="entry name" value="PRK08965.1-4"/>
    <property type="match status" value="1"/>
</dbReference>
<gene>
    <name evidence="7" type="ORF">ACG33_02175</name>
</gene>
<keyword evidence="8" id="KW-1185">Reference proteome</keyword>
<keyword evidence="3" id="KW-1003">Cell membrane</keyword>
<evidence type="ECO:0000256" key="3">
    <source>
        <dbReference type="ARBA" id="ARBA00022475"/>
    </source>
</evidence>
<dbReference type="GO" id="GO:0005886">
    <property type="term" value="C:plasma membrane"/>
    <property type="evidence" value="ECO:0007669"/>
    <property type="project" value="UniProtKB-SubCell"/>
</dbReference>
<dbReference type="AlphaFoldDB" id="A0A127F663"/>
<comment type="subcellular location">
    <subcellularLocation>
        <location evidence="1">Cell membrane</location>
        <topology evidence="1">Multi-pass membrane protein</topology>
    </subcellularLocation>
</comment>
<dbReference type="PATRIC" id="fig|465721.4.peg.473"/>
<dbReference type="KEGG" id="sdf:ACG33_02175"/>
<evidence type="ECO:0000256" key="1">
    <source>
        <dbReference type="ARBA" id="ARBA00004651"/>
    </source>
</evidence>
<comment type="similarity">
    <text evidence="2">Belongs to the CPA3 antiporters (TC 2.A.63) subunit E family.</text>
</comment>